<evidence type="ECO:0000313" key="10">
    <source>
        <dbReference type="EMBL" id="GBF95355.1"/>
    </source>
</evidence>
<feature type="region of interest" description="Disordered" evidence="7">
    <location>
        <begin position="415"/>
        <end position="438"/>
    </location>
</feature>
<evidence type="ECO:0000313" key="11">
    <source>
        <dbReference type="Proteomes" id="UP000247498"/>
    </source>
</evidence>
<dbReference type="Pfam" id="PF00763">
    <property type="entry name" value="THF_DHG_CYH"/>
    <property type="match status" value="1"/>
</dbReference>
<evidence type="ECO:0000256" key="6">
    <source>
        <dbReference type="ARBA" id="ARBA00023268"/>
    </source>
</evidence>
<feature type="domain" description="Tetrahydrofolate dehydrogenase/cyclohydrolase NAD(P)-binding" evidence="9">
    <location>
        <begin position="324"/>
        <end position="376"/>
    </location>
</feature>
<reference evidence="10 11" key="1">
    <citation type="journal article" date="2018" name="Sci. Rep.">
        <title>Raphidocelis subcapitata (=Pseudokirchneriella subcapitata) provides an insight into genome evolution and environmental adaptations in the Sphaeropleales.</title>
        <authorList>
            <person name="Suzuki S."/>
            <person name="Yamaguchi H."/>
            <person name="Nakajima N."/>
            <person name="Kawachi M."/>
        </authorList>
    </citation>
    <scope>NUCLEOTIDE SEQUENCE [LARGE SCALE GENOMIC DNA]</scope>
    <source>
        <strain evidence="10 11">NIES-35</strain>
    </source>
</reference>
<dbReference type="InterPro" id="IPR020631">
    <property type="entry name" value="THF_DH/CycHdrlase_NAD-bd_dom"/>
</dbReference>
<evidence type="ECO:0000256" key="7">
    <source>
        <dbReference type="SAM" id="MobiDB-lite"/>
    </source>
</evidence>
<dbReference type="GO" id="GO:0004488">
    <property type="term" value="F:methylenetetrahydrofolate dehydrogenase (NADP+) activity"/>
    <property type="evidence" value="ECO:0007669"/>
    <property type="project" value="InterPro"/>
</dbReference>
<dbReference type="HAMAP" id="MF_01576">
    <property type="entry name" value="THF_DHG_CYH"/>
    <property type="match status" value="1"/>
</dbReference>
<feature type="compositionally biased region" description="Low complexity" evidence="7">
    <location>
        <begin position="289"/>
        <end position="300"/>
    </location>
</feature>
<dbReference type="Gene3D" id="3.40.50.10860">
    <property type="entry name" value="Leucine Dehydrogenase, chain A, domain 1"/>
    <property type="match status" value="2"/>
</dbReference>
<keyword evidence="4" id="KW-0378">Hydrolase</keyword>
<dbReference type="STRING" id="307507.A0A2V0PE39"/>
<keyword evidence="5" id="KW-0560">Oxidoreductase</keyword>
<dbReference type="FunFam" id="3.40.50.10860:FF:000005">
    <property type="entry name" value="C-1-tetrahydrofolate synthase, cytoplasmic, putative"/>
    <property type="match status" value="1"/>
</dbReference>
<dbReference type="EC" id="3.5.4.9" evidence="2"/>
<evidence type="ECO:0000259" key="8">
    <source>
        <dbReference type="Pfam" id="PF00763"/>
    </source>
</evidence>
<dbReference type="Gene3D" id="3.40.50.720">
    <property type="entry name" value="NAD(P)-binding Rossmann-like Domain"/>
    <property type="match status" value="3"/>
</dbReference>
<dbReference type="AlphaFoldDB" id="A0A2V0PE39"/>
<dbReference type="InterPro" id="IPR036291">
    <property type="entry name" value="NAD(P)-bd_dom_sf"/>
</dbReference>
<dbReference type="InParanoid" id="A0A2V0PE39"/>
<feature type="compositionally biased region" description="Pro residues" evidence="7">
    <location>
        <begin position="301"/>
        <end position="311"/>
    </location>
</feature>
<sequence>MALRMGGAAAGGLVQVLLRQCAPSTLPARHAAAAASAAASTTAAAAAPQRGLATAAPDAAPVGVPRARILDGRAVAAEWEFQLGAEVVDLTRQIGRPPGLAVVQVGERPDSCLYVSRKQEAAARAGIDCSVHRLPQDVSQEVLCARVAALCADPRVDGVLVQLPLPPHLDEESVMGSGALDPRKDVDGFHPLNMGRMLMRGRARAFVPATPLGVMELLARSGLDVAGRSAVVLGDSNVVGTPLSCLLRDRGAAAVTVCHRVSLTEWFEDQDQVQRRRAHAMACLPQLPGLQRPRPSAGADAPPPPPPPPPDRAAAALADARRAAAVLGSCQFESAHLPDITRTADFLIVAVGHPGLVRADWVKPGAVVVDVGINVVPAPPCCADGAAAAPGAAAGAELAAREASLGRSPRYQTSATYVAAPRDSSSSGGGGGGGGAGGEPQGGFGGFGALAVAPGYQVVGDVAADEVAAVASALTPVPGGVGPMTISALLSNTIQAARYGAGLQPFW</sequence>
<dbReference type="SUPFAM" id="SSF51735">
    <property type="entry name" value="NAD(P)-binding Rossmann-fold domains"/>
    <property type="match status" value="1"/>
</dbReference>
<accession>A0A2V0PE39</accession>
<dbReference type="PROSITE" id="PS00767">
    <property type="entry name" value="THF_DHG_CYH_2"/>
    <property type="match status" value="1"/>
</dbReference>
<evidence type="ECO:0000256" key="1">
    <source>
        <dbReference type="ARBA" id="ARBA00011738"/>
    </source>
</evidence>
<evidence type="ECO:0000256" key="2">
    <source>
        <dbReference type="ARBA" id="ARBA00012776"/>
    </source>
</evidence>
<dbReference type="GO" id="GO:0004477">
    <property type="term" value="F:methenyltetrahydrofolate cyclohydrolase activity"/>
    <property type="evidence" value="ECO:0007669"/>
    <property type="project" value="UniProtKB-EC"/>
</dbReference>
<organism evidence="10 11">
    <name type="scientific">Raphidocelis subcapitata</name>
    <dbReference type="NCBI Taxonomy" id="307507"/>
    <lineage>
        <taxon>Eukaryota</taxon>
        <taxon>Viridiplantae</taxon>
        <taxon>Chlorophyta</taxon>
        <taxon>core chlorophytes</taxon>
        <taxon>Chlorophyceae</taxon>
        <taxon>CS clade</taxon>
        <taxon>Sphaeropleales</taxon>
        <taxon>Selenastraceae</taxon>
        <taxon>Raphidocelis</taxon>
    </lineage>
</organism>
<dbReference type="InterPro" id="IPR000672">
    <property type="entry name" value="THF_DH/CycHdrlase"/>
</dbReference>
<evidence type="ECO:0000256" key="4">
    <source>
        <dbReference type="ARBA" id="ARBA00022801"/>
    </source>
</evidence>
<evidence type="ECO:0000259" key="9">
    <source>
        <dbReference type="Pfam" id="PF02882"/>
    </source>
</evidence>
<name>A0A2V0PE39_9CHLO</name>
<dbReference type="GO" id="GO:0035999">
    <property type="term" value="P:tetrahydrofolate interconversion"/>
    <property type="evidence" value="ECO:0007669"/>
    <property type="project" value="TreeGrafter"/>
</dbReference>
<feature type="domain" description="Tetrahydrofolate dehydrogenase/cyclohydrolase NAD(P)-binding" evidence="9">
    <location>
        <begin position="208"/>
        <end position="262"/>
    </location>
</feature>
<dbReference type="PANTHER" id="PTHR48099">
    <property type="entry name" value="C-1-TETRAHYDROFOLATE SYNTHASE, CYTOPLASMIC-RELATED"/>
    <property type="match status" value="1"/>
</dbReference>
<feature type="region of interest" description="Disordered" evidence="7">
    <location>
        <begin position="289"/>
        <end position="313"/>
    </location>
</feature>
<dbReference type="InterPro" id="IPR020630">
    <property type="entry name" value="THF_DH/CycHdrlase_cat_dom"/>
</dbReference>
<keyword evidence="6" id="KW-0511">Multifunctional enzyme</keyword>
<comment type="caution">
    <text evidence="10">The sequence shown here is derived from an EMBL/GenBank/DDBJ whole genome shotgun (WGS) entry which is preliminary data.</text>
</comment>
<feature type="domain" description="Tetrahydrofolate dehydrogenase/cyclohydrolase catalytic" evidence="8">
    <location>
        <begin position="70"/>
        <end position="187"/>
    </location>
</feature>
<feature type="domain" description="Tetrahydrofolate dehydrogenase/cyclohydrolase NAD(P)-binding" evidence="9">
    <location>
        <begin position="454"/>
        <end position="498"/>
    </location>
</feature>
<dbReference type="GO" id="GO:0005829">
    <property type="term" value="C:cytosol"/>
    <property type="evidence" value="ECO:0007669"/>
    <property type="project" value="TreeGrafter"/>
</dbReference>
<dbReference type="PRINTS" id="PR00085">
    <property type="entry name" value="THFDHDRGNASE"/>
</dbReference>
<proteinExistence type="inferred from homology"/>
<evidence type="ECO:0000256" key="5">
    <source>
        <dbReference type="ARBA" id="ARBA00023002"/>
    </source>
</evidence>
<dbReference type="OrthoDB" id="5126881at2759"/>
<dbReference type="Pfam" id="PF02882">
    <property type="entry name" value="THF_DHG_CYH_C"/>
    <property type="match status" value="3"/>
</dbReference>
<keyword evidence="11" id="KW-1185">Reference proteome</keyword>
<dbReference type="Proteomes" id="UP000247498">
    <property type="component" value="Unassembled WGS sequence"/>
</dbReference>
<dbReference type="InterPro" id="IPR046346">
    <property type="entry name" value="Aminoacid_DH-like_N_sf"/>
</dbReference>
<comment type="subunit">
    <text evidence="1">Homodimer.</text>
</comment>
<feature type="compositionally biased region" description="Gly residues" evidence="7">
    <location>
        <begin position="427"/>
        <end position="438"/>
    </location>
</feature>
<protein>
    <recommendedName>
        <fullName evidence="2">methenyltetrahydrofolate cyclohydrolase</fullName>
        <ecNumber evidence="2">3.5.4.9</ecNumber>
    </recommendedName>
</protein>
<dbReference type="PANTHER" id="PTHR48099:SF27">
    <property type="entry name" value="BIFUNCTIONAL PROTEIN FOLD 2"/>
    <property type="match status" value="1"/>
</dbReference>
<dbReference type="SUPFAM" id="SSF53223">
    <property type="entry name" value="Aminoacid dehydrogenase-like, N-terminal domain"/>
    <property type="match status" value="1"/>
</dbReference>
<gene>
    <name evidence="10" type="ORF">Rsub_07783</name>
</gene>
<dbReference type="EMBL" id="BDRX01000063">
    <property type="protein sequence ID" value="GBF95355.1"/>
    <property type="molecule type" value="Genomic_DNA"/>
</dbReference>
<keyword evidence="3" id="KW-0554">One-carbon metabolism</keyword>
<evidence type="ECO:0000256" key="3">
    <source>
        <dbReference type="ARBA" id="ARBA00022563"/>
    </source>
</evidence>
<dbReference type="InterPro" id="IPR020867">
    <property type="entry name" value="THF_DH/CycHdrlase_CS"/>
</dbReference>